<feature type="transmembrane region" description="Helical" evidence="1">
    <location>
        <begin position="45"/>
        <end position="67"/>
    </location>
</feature>
<dbReference type="AlphaFoldDB" id="A0A0L8GZV5"/>
<dbReference type="EMBL" id="KQ419781">
    <property type="protein sequence ID" value="KOF82379.1"/>
    <property type="molecule type" value="Genomic_DNA"/>
</dbReference>
<sequence>MLLNYFSSFVCTSLLLSPSLSHLKSISCFTIDLFCISLNFSNLFFYKFYSSLVVAGSFYLSTSLVIYSF</sequence>
<keyword evidence="1" id="KW-0472">Membrane</keyword>
<name>A0A0L8GZV5_OCTBM</name>
<proteinExistence type="predicted"/>
<accession>A0A0L8GZV5</accession>
<reference evidence="2" key="1">
    <citation type="submission" date="2015-07" db="EMBL/GenBank/DDBJ databases">
        <title>MeaNS - Measles Nucleotide Surveillance Program.</title>
        <authorList>
            <person name="Tran T."/>
            <person name="Druce J."/>
        </authorList>
    </citation>
    <scope>NUCLEOTIDE SEQUENCE</scope>
    <source>
        <strain evidence="2">UCB-OBI-ISO-001</strain>
        <tissue evidence="2">Gonad</tissue>
    </source>
</reference>
<protein>
    <submittedName>
        <fullName evidence="2">Uncharacterized protein</fullName>
    </submittedName>
</protein>
<evidence type="ECO:0000313" key="2">
    <source>
        <dbReference type="EMBL" id="KOF82379.1"/>
    </source>
</evidence>
<keyword evidence="1" id="KW-0812">Transmembrane</keyword>
<organism evidence="2">
    <name type="scientific">Octopus bimaculoides</name>
    <name type="common">California two-spotted octopus</name>
    <dbReference type="NCBI Taxonomy" id="37653"/>
    <lineage>
        <taxon>Eukaryota</taxon>
        <taxon>Metazoa</taxon>
        <taxon>Spiralia</taxon>
        <taxon>Lophotrochozoa</taxon>
        <taxon>Mollusca</taxon>
        <taxon>Cephalopoda</taxon>
        <taxon>Coleoidea</taxon>
        <taxon>Octopodiformes</taxon>
        <taxon>Octopoda</taxon>
        <taxon>Incirrata</taxon>
        <taxon>Octopodidae</taxon>
        <taxon>Octopus</taxon>
    </lineage>
</organism>
<gene>
    <name evidence="2" type="ORF">OCBIM_22025357mg</name>
</gene>
<keyword evidence="1" id="KW-1133">Transmembrane helix</keyword>
<evidence type="ECO:0000256" key="1">
    <source>
        <dbReference type="SAM" id="Phobius"/>
    </source>
</evidence>